<evidence type="ECO:0000313" key="4">
    <source>
        <dbReference type="Proteomes" id="UP000030106"/>
    </source>
</evidence>
<accession>A0A0A2VK24</accession>
<dbReference type="Pfam" id="PF14200">
    <property type="entry name" value="RicinB_lectin_2"/>
    <property type="match status" value="1"/>
</dbReference>
<evidence type="ECO:0000256" key="1">
    <source>
        <dbReference type="SAM" id="MobiDB-lite"/>
    </source>
</evidence>
<dbReference type="InterPro" id="IPR000772">
    <property type="entry name" value="Ricin_B_lectin"/>
</dbReference>
<dbReference type="HOGENOM" id="CLU_1959476_0_0_1"/>
<name>A0A0A2VK24_BEABA</name>
<evidence type="ECO:0000259" key="2">
    <source>
        <dbReference type="SMART" id="SM00458"/>
    </source>
</evidence>
<protein>
    <recommendedName>
        <fullName evidence="2">Ricin B lectin domain-containing protein</fullName>
    </recommendedName>
</protein>
<reference evidence="3 4" key="1">
    <citation type="submission" date="2012-10" db="EMBL/GenBank/DDBJ databases">
        <title>Genome sequencing and analysis of entomopathogenic fungi Beauveria bassiana D1-5.</title>
        <authorList>
            <person name="Li Q."/>
            <person name="Wang L."/>
            <person name="Zhang Z."/>
            <person name="Wang Q."/>
            <person name="Ren J."/>
            <person name="Wang M."/>
            <person name="Xu W."/>
            <person name="Wang J."/>
            <person name="Lu Y."/>
            <person name="Du Q."/>
            <person name="Sun Z."/>
        </authorList>
    </citation>
    <scope>NUCLEOTIDE SEQUENCE [LARGE SCALE GENOMIC DNA]</scope>
    <source>
        <strain evidence="3 4">D1-5</strain>
    </source>
</reference>
<sequence length="131" mass="15063">MSFPDGQFIIRNRENGRVLDDKDSSPDAGNPIIDYNYKPSNNDNQRWTCQDRRLVNVRSNLYLTFKNLQPESTATQEGYCGDGQQFQYDPNMGTISLVNHNDRVVGAWDQDVKIVTPDPGDPARRWDIQRV</sequence>
<dbReference type="Gene3D" id="2.80.10.50">
    <property type="match status" value="1"/>
</dbReference>
<gene>
    <name evidence="3" type="ORF">BBAD15_g6692</name>
</gene>
<organism evidence="3 4">
    <name type="scientific">Beauveria bassiana D1-5</name>
    <dbReference type="NCBI Taxonomy" id="1245745"/>
    <lineage>
        <taxon>Eukaryota</taxon>
        <taxon>Fungi</taxon>
        <taxon>Dikarya</taxon>
        <taxon>Ascomycota</taxon>
        <taxon>Pezizomycotina</taxon>
        <taxon>Sordariomycetes</taxon>
        <taxon>Hypocreomycetidae</taxon>
        <taxon>Hypocreales</taxon>
        <taxon>Cordycipitaceae</taxon>
        <taxon>Beauveria</taxon>
    </lineage>
</organism>
<dbReference type="Proteomes" id="UP000030106">
    <property type="component" value="Unassembled WGS sequence"/>
</dbReference>
<dbReference type="InterPro" id="IPR035992">
    <property type="entry name" value="Ricin_B-like_lectins"/>
</dbReference>
<evidence type="ECO:0000313" key="3">
    <source>
        <dbReference type="EMBL" id="KGQ07978.1"/>
    </source>
</evidence>
<dbReference type="EMBL" id="ANFO01000615">
    <property type="protein sequence ID" value="KGQ07978.1"/>
    <property type="molecule type" value="Genomic_DNA"/>
</dbReference>
<comment type="caution">
    <text evidence="3">The sequence shown here is derived from an EMBL/GenBank/DDBJ whole genome shotgun (WGS) entry which is preliminary data.</text>
</comment>
<feature type="region of interest" description="Disordered" evidence="1">
    <location>
        <begin position="13"/>
        <end position="44"/>
    </location>
</feature>
<feature type="domain" description="Ricin B lectin" evidence="2">
    <location>
        <begin position="5"/>
        <end position="129"/>
    </location>
</feature>
<feature type="compositionally biased region" description="Basic and acidic residues" evidence="1">
    <location>
        <begin position="13"/>
        <end position="25"/>
    </location>
</feature>
<dbReference type="SMART" id="SM00458">
    <property type="entry name" value="RICIN"/>
    <property type="match status" value="1"/>
</dbReference>
<proteinExistence type="predicted"/>
<dbReference type="OrthoDB" id="4861275at2759"/>
<dbReference type="AlphaFoldDB" id="A0A0A2VK24"/>
<dbReference type="SUPFAM" id="SSF50370">
    <property type="entry name" value="Ricin B-like lectins"/>
    <property type="match status" value="1"/>
</dbReference>